<dbReference type="PANTHER" id="PTHR21666">
    <property type="entry name" value="PEPTIDASE-RELATED"/>
    <property type="match status" value="1"/>
</dbReference>
<evidence type="ECO:0000256" key="4">
    <source>
        <dbReference type="ARBA" id="ARBA00022801"/>
    </source>
</evidence>
<dbReference type="SUPFAM" id="SSF51261">
    <property type="entry name" value="Duplicated hybrid motif"/>
    <property type="match status" value="1"/>
</dbReference>
<protein>
    <submittedName>
        <fullName evidence="8">M23 family metallopeptidase</fullName>
    </submittedName>
</protein>
<keyword evidence="6" id="KW-0482">Metalloprotease</keyword>
<dbReference type="GO" id="GO:0006508">
    <property type="term" value="P:proteolysis"/>
    <property type="evidence" value="ECO:0007669"/>
    <property type="project" value="UniProtKB-KW"/>
</dbReference>
<evidence type="ECO:0000256" key="5">
    <source>
        <dbReference type="ARBA" id="ARBA00022833"/>
    </source>
</evidence>
<organism evidence="8 9">
    <name type="scientific">Paracoccus aurantiacus</name>
    <dbReference type="NCBI Taxonomy" id="2599412"/>
    <lineage>
        <taxon>Bacteria</taxon>
        <taxon>Pseudomonadati</taxon>
        <taxon>Pseudomonadota</taxon>
        <taxon>Alphaproteobacteria</taxon>
        <taxon>Rhodobacterales</taxon>
        <taxon>Paracoccaceae</taxon>
        <taxon>Paracoccus</taxon>
    </lineage>
</organism>
<keyword evidence="2" id="KW-0645">Protease</keyword>
<name>A0A5C6RRD7_9RHOB</name>
<sequence length="461" mass="49388">MGSSVLAPWVAPDWTRLNMWLDTRSLLAWQEHLPVSASPAFSNCRQPIDAAWGPAPQCQTLLPDGKPDLMILQALLTAGAIAVTTSSHAETPAELSHLTEAVAPMSRHEVVPGDTLDSILSHAGIGVSLRTEAALAISDVFDLSTLSPGQILRWSVFSDDPSQLARLSLLTQDGTDIVLDFTKPLEASLIKTEILLRDRRETFILDSSLFEALAARNAPESFAVDLAALLAGQIDFRDLEGTERIALMWSENILPDGTVVGEPQLAYARVEKNTDIFELVTGSVEQPFILFRNGAQVQQSAWPVAGARLSSVFGKRRHPVLGTQRMHTGVDYAARTGTPVSVTGAGTVVFAGTMRGYGRTIDVDHGGGVLTRYAHLSRFAAGIAPGVELNAGARIGDVGATGLVSGPNLHYEVRIDGKPTDPIKETPAPRTAIAKPTDRVMLTVARLSTGYFLRDDTGTES</sequence>
<dbReference type="Proteomes" id="UP000321562">
    <property type="component" value="Unassembled WGS sequence"/>
</dbReference>
<comment type="caution">
    <text evidence="8">The sequence shown here is derived from an EMBL/GenBank/DDBJ whole genome shotgun (WGS) entry which is preliminary data.</text>
</comment>
<dbReference type="GO" id="GO:0004222">
    <property type="term" value="F:metalloendopeptidase activity"/>
    <property type="evidence" value="ECO:0007669"/>
    <property type="project" value="TreeGrafter"/>
</dbReference>
<keyword evidence="3" id="KW-0479">Metal-binding</keyword>
<evidence type="ECO:0000256" key="3">
    <source>
        <dbReference type="ARBA" id="ARBA00022723"/>
    </source>
</evidence>
<dbReference type="EMBL" id="VOPL01000012">
    <property type="protein sequence ID" value="TXB64514.1"/>
    <property type="molecule type" value="Genomic_DNA"/>
</dbReference>
<dbReference type="Pfam" id="PF01551">
    <property type="entry name" value="Peptidase_M23"/>
    <property type="match status" value="1"/>
</dbReference>
<keyword evidence="9" id="KW-1185">Reference proteome</keyword>
<evidence type="ECO:0000256" key="6">
    <source>
        <dbReference type="ARBA" id="ARBA00023049"/>
    </source>
</evidence>
<feature type="domain" description="LysM" evidence="7">
    <location>
        <begin position="106"/>
        <end position="154"/>
    </location>
</feature>
<proteinExistence type="predicted"/>
<dbReference type="OrthoDB" id="9805070at2"/>
<dbReference type="Gene3D" id="2.70.70.10">
    <property type="entry name" value="Glucose Permease (Domain IIA)"/>
    <property type="match status" value="1"/>
</dbReference>
<accession>A0A5C6RRD7</accession>
<evidence type="ECO:0000256" key="2">
    <source>
        <dbReference type="ARBA" id="ARBA00022670"/>
    </source>
</evidence>
<dbReference type="GO" id="GO:0046872">
    <property type="term" value="F:metal ion binding"/>
    <property type="evidence" value="ECO:0007669"/>
    <property type="project" value="UniProtKB-KW"/>
</dbReference>
<dbReference type="InterPro" id="IPR018392">
    <property type="entry name" value="LysM"/>
</dbReference>
<reference evidence="8 9" key="1">
    <citation type="submission" date="2019-08" db="EMBL/GenBank/DDBJ databases">
        <authorList>
            <person name="Ye J."/>
        </authorList>
    </citation>
    <scope>NUCLEOTIDE SEQUENCE [LARGE SCALE GENOMIC DNA]</scope>
    <source>
        <strain evidence="8 9">TK008</strain>
    </source>
</reference>
<dbReference type="PANTHER" id="PTHR21666:SF288">
    <property type="entry name" value="CELL DIVISION PROTEIN YTFB"/>
    <property type="match status" value="1"/>
</dbReference>
<gene>
    <name evidence="8" type="ORF">FQV27_17595</name>
</gene>
<evidence type="ECO:0000313" key="8">
    <source>
        <dbReference type="EMBL" id="TXB64514.1"/>
    </source>
</evidence>
<keyword evidence="4" id="KW-0378">Hydrolase</keyword>
<keyword evidence="5" id="KW-0862">Zinc</keyword>
<comment type="cofactor">
    <cofactor evidence="1">
        <name>Zn(2+)</name>
        <dbReference type="ChEBI" id="CHEBI:29105"/>
    </cofactor>
</comment>
<dbReference type="InterPro" id="IPR011055">
    <property type="entry name" value="Dup_hybrid_motif"/>
</dbReference>
<evidence type="ECO:0000259" key="7">
    <source>
        <dbReference type="PROSITE" id="PS51782"/>
    </source>
</evidence>
<evidence type="ECO:0000313" key="9">
    <source>
        <dbReference type="Proteomes" id="UP000321562"/>
    </source>
</evidence>
<dbReference type="AlphaFoldDB" id="A0A5C6RRD7"/>
<dbReference type="InterPro" id="IPR016047">
    <property type="entry name" value="M23ase_b-sheet_dom"/>
</dbReference>
<dbReference type="CDD" id="cd12797">
    <property type="entry name" value="M23_peptidase"/>
    <property type="match status" value="1"/>
</dbReference>
<dbReference type="InterPro" id="IPR050570">
    <property type="entry name" value="Cell_wall_metabolism_enzyme"/>
</dbReference>
<dbReference type="PROSITE" id="PS51782">
    <property type="entry name" value="LYSM"/>
    <property type="match status" value="1"/>
</dbReference>
<dbReference type="Gene3D" id="3.10.450.350">
    <property type="match status" value="1"/>
</dbReference>
<evidence type="ECO:0000256" key="1">
    <source>
        <dbReference type="ARBA" id="ARBA00001947"/>
    </source>
</evidence>